<feature type="region of interest" description="Disordered" evidence="1">
    <location>
        <begin position="1"/>
        <end position="60"/>
    </location>
</feature>
<protein>
    <submittedName>
        <fullName evidence="2">Uncharacterized protein</fullName>
    </submittedName>
</protein>
<dbReference type="Proteomes" id="UP000626697">
    <property type="component" value="Unassembled WGS sequence"/>
</dbReference>
<evidence type="ECO:0000313" key="3">
    <source>
        <dbReference type="Proteomes" id="UP000626697"/>
    </source>
</evidence>
<accession>A0ABR6CPL3</accession>
<dbReference type="RefSeq" id="WP_182502634.1">
    <property type="nucleotide sequence ID" value="NZ_JACJHX010000005.1"/>
</dbReference>
<name>A0ABR6CPL3_9BACI</name>
<organism evidence="2 3">
    <name type="scientific">Peribacillus huizhouensis</name>
    <dbReference type="NCBI Taxonomy" id="1501239"/>
    <lineage>
        <taxon>Bacteria</taxon>
        <taxon>Bacillati</taxon>
        <taxon>Bacillota</taxon>
        <taxon>Bacilli</taxon>
        <taxon>Bacillales</taxon>
        <taxon>Bacillaceae</taxon>
        <taxon>Peribacillus</taxon>
    </lineage>
</organism>
<sequence length="60" mass="6784">MAKRTKKNDADQKNKQGFDSSKADSEFSQEFGSANANQAHKNKAKKEKESKNQGKWKGMH</sequence>
<keyword evidence="3" id="KW-1185">Reference proteome</keyword>
<feature type="compositionally biased region" description="Basic and acidic residues" evidence="1">
    <location>
        <begin position="7"/>
        <end position="25"/>
    </location>
</feature>
<evidence type="ECO:0000256" key="1">
    <source>
        <dbReference type="SAM" id="MobiDB-lite"/>
    </source>
</evidence>
<dbReference type="EMBL" id="JACJHX010000005">
    <property type="protein sequence ID" value="MBA9026977.1"/>
    <property type="molecule type" value="Genomic_DNA"/>
</dbReference>
<evidence type="ECO:0000313" key="2">
    <source>
        <dbReference type="EMBL" id="MBA9026977.1"/>
    </source>
</evidence>
<gene>
    <name evidence="2" type="ORF">HNP81_002262</name>
</gene>
<reference evidence="2 3" key="1">
    <citation type="submission" date="2020-08" db="EMBL/GenBank/DDBJ databases">
        <title>Genomic Encyclopedia of Type Strains, Phase IV (KMG-IV): sequencing the most valuable type-strain genomes for metagenomic binning, comparative biology and taxonomic classification.</title>
        <authorList>
            <person name="Goeker M."/>
        </authorList>
    </citation>
    <scope>NUCLEOTIDE SEQUENCE [LARGE SCALE GENOMIC DNA]</scope>
    <source>
        <strain evidence="2 3">DSM 105481</strain>
    </source>
</reference>
<proteinExistence type="predicted"/>
<comment type="caution">
    <text evidence="2">The sequence shown here is derived from an EMBL/GenBank/DDBJ whole genome shotgun (WGS) entry which is preliminary data.</text>
</comment>